<dbReference type="Proteomes" id="UP001562354">
    <property type="component" value="Unassembled WGS sequence"/>
</dbReference>
<dbReference type="CDD" id="cd15853">
    <property type="entry name" value="SNARE_Bet1"/>
    <property type="match status" value="1"/>
</dbReference>
<evidence type="ECO:0000256" key="4">
    <source>
        <dbReference type="ARBA" id="ARBA00022927"/>
    </source>
</evidence>
<evidence type="ECO:0000256" key="7">
    <source>
        <dbReference type="ARBA" id="ARBA00023136"/>
    </source>
</evidence>
<name>A0ABR3PIY9_9PEZI</name>
<dbReference type="EMBL" id="JBFMKM010000005">
    <property type="protein sequence ID" value="KAL1306107.1"/>
    <property type="molecule type" value="Genomic_DNA"/>
</dbReference>
<comment type="caution">
    <text evidence="10">The sequence shown here is derived from an EMBL/GenBank/DDBJ whole genome shotgun (WGS) entry which is preliminary data.</text>
</comment>
<keyword evidence="6" id="KW-0333">Golgi apparatus</keyword>
<gene>
    <name evidence="10" type="ORF">AAFC00_004224</name>
</gene>
<keyword evidence="11" id="KW-1185">Reference proteome</keyword>
<evidence type="ECO:0000256" key="9">
    <source>
        <dbReference type="SAM" id="Phobius"/>
    </source>
</evidence>
<feature type="transmembrane region" description="Helical" evidence="9">
    <location>
        <begin position="75"/>
        <end position="97"/>
    </location>
</feature>
<evidence type="ECO:0000313" key="11">
    <source>
        <dbReference type="Proteomes" id="UP001562354"/>
    </source>
</evidence>
<protein>
    <submittedName>
        <fullName evidence="10">Uncharacterized protein</fullName>
    </submittedName>
</protein>
<keyword evidence="7 9" id="KW-0472">Membrane</keyword>
<evidence type="ECO:0000256" key="2">
    <source>
        <dbReference type="ARBA" id="ARBA00022448"/>
    </source>
</evidence>
<dbReference type="PANTHER" id="PTHR12791">
    <property type="entry name" value="GOLGI SNARE BET1-RELATED"/>
    <property type="match status" value="1"/>
</dbReference>
<keyword evidence="3 9" id="KW-0812">Transmembrane</keyword>
<comment type="subcellular location">
    <subcellularLocation>
        <location evidence="8">Endomembrane system</location>
        <topology evidence="8">Single-pass type IV membrane protein</topology>
    </subcellularLocation>
    <subcellularLocation>
        <location evidence="1">Golgi apparatus membrane</location>
    </subcellularLocation>
</comment>
<keyword evidence="4" id="KW-0653">Protein transport</keyword>
<keyword evidence="5 9" id="KW-1133">Transmembrane helix</keyword>
<evidence type="ECO:0000256" key="6">
    <source>
        <dbReference type="ARBA" id="ARBA00023034"/>
    </source>
</evidence>
<dbReference type="RefSeq" id="XP_069202380.1">
    <property type="nucleotide sequence ID" value="XM_069343832.1"/>
</dbReference>
<accession>A0ABR3PIY9</accession>
<evidence type="ECO:0000256" key="8">
    <source>
        <dbReference type="ARBA" id="ARBA00046280"/>
    </source>
</evidence>
<proteinExistence type="predicted"/>
<evidence type="ECO:0000256" key="1">
    <source>
        <dbReference type="ARBA" id="ARBA00004394"/>
    </source>
</evidence>
<evidence type="ECO:0000256" key="5">
    <source>
        <dbReference type="ARBA" id="ARBA00022989"/>
    </source>
</evidence>
<evidence type="ECO:0000256" key="3">
    <source>
        <dbReference type="ARBA" id="ARBA00022692"/>
    </source>
</evidence>
<reference evidence="10 11" key="1">
    <citation type="submission" date="2024-07" db="EMBL/GenBank/DDBJ databases">
        <title>Draft sequence of the Neodothiora populina.</title>
        <authorList>
            <person name="Drown D.D."/>
            <person name="Schuette U.S."/>
            <person name="Buechlein A.B."/>
            <person name="Rusch D.R."/>
            <person name="Winton L.W."/>
            <person name="Adams G.A."/>
        </authorList>
    </citation>
    <scope>NUCLEOTIDE SEQUENCE [LARGE SCALE GENOMIC DNA]</scope>
    <source>
        <strain evidence="10 11">CPC 39397</strain>
    </source>
</reference>
<evidence type="ECO:0000313" key="10">
    <source>
        <dbReference type="EMBL" id="KAL1306107.1"/>
    </source>
</evidence>
<keyword evidence="2" id="KW-0813">Transport</keyword>
<organism evidence="10 11">
    <name type="scientific">Neodothiora populina</name>
    <dbReference type="NCBI Taxonomy" id="2781224"/>
    <lineage>
        <taxon>Eukaryota</taxon>
        <taxon>Fungi</taxon>
        <taxon>Dikarya</taxon>
        <taxon>Ascomycota</taxon>
        <taxon>Pezizomycotina</taxon>
        <taxon>Dothideomycetes</taxon>
        <taxon>Dothideomycetidae</taxon>
        <taxon>Dothideales</taxon>
        <taxon>Dothioraceae</taxon>
        <taxon>Neodothiora</taxon>
    </lineage>
</organism>
<dbReference type="InterPro" id="IPR039899">
    <property type="entry name" value="BET1_SNARE"/>
</dbReference>
<sequence>MSASYDRESQNNERLSALSSKVSALRGVTIDIYDSARDQTVIDSSSDAFSNMTTSLKGSAGRLGRMAGQGNKVAILKLAAMLVGAFFVLWYLLSWIFGGKGKA</sequence>
<dbReference type="GeneID" id="95977924"/>